<protein>
    <submittedName>
        <fullName evidence="1">Uncharacterized protein</fullName>
    </submittedName>
</protein>
<evidence type="ECO:0000313" key="2">
    <source>
        <dbReference type="Proteomes" id="UP000002045"/>
    </source>
</evidence>
<organism evidence="1 2">
    <name type="scientific">Xenorhabdus bovienii (strain SS-2004)</name>
    <name type="common">Xenorhabdus nematophila subsp. bovienii</name>
    <dbReference type="NCBI Taxonomy" id="406818"/>
    <lineage>
        <taxon>Bacteria</taxon>
        <taxon>Pseudomonadati</taxon>
        <taxon>Pseudomonadota</taxon>
        <taxon>Gammaproteobacteria</taxon>
        <taxon>Enterobacterales</taxon>
        <taxon>Morganellaceae</taxon>
        <taxon>Xenorhabdus</taxon>
    </lineage>
</organism>
<dbReference type="STRING" id="406818.XBJ1_3702"/>
<name>D3V591_XENBS</name>
<dbReference type="EMBL" id="FN667741">
    <property type="protein sequence ID" value="CBJ82820.1"/>
    <property type="molecule type" value="Genomic_DNA"/>
</dbReference>
<reference evidence="1" key="1">
    <citation type="journal article" date="2011" name="PLoS ONE">
        <title>The entomopathogenic bacterial endosymbionts xenorhabdus and photorhabdus: convergent lifestyles from divergent genomes.</title>
        <authorList>
            <person name="Chaston J.M."/>
            <person name="Suen G."/>
            <person name="Tucker S.L."/>
            <person name="Andersen A.W."/>
            <person name="Bhasin A."/>
            <person name="Bode E."/>
            <person name="Bode H.B."/>
            <person name="Brachmann A.O."/>
            <person name="Cowles C.E."/>
            <person name="Cowles K.N."/>
            <person name="Darby C."/>
            <person name="de Leon L."/>
            <person name="Drace K."/>
            <person name="Du Z."/>
            <person name="Givaudan A."/>
            <person name="Herbert Tran E.E."/>
            <person name="Jewell K.A."/>
            <person name="Knack J.J."/>
            <person name="Krasomil-Osterfeld K.C."/>
            <person name="Kukor R."/>
            <person name="Lanois A."/>
            <person name="Latreille P."/>
            <person name="Leimgruber N.K."/>
            <person name="Lipke C.M."/>
            <person name="Liu R."/>
            <person name="Lu X."/>
            <person name="Martens E.C."/>
            <person name="Marri P.R."/>
            <person name="Medigue C."/>
            <person name="Menard M.L."/>
            <person name="Miller N.M."/>
            <person name="Morales-Soto N."/>
            <person name="Norton S."/>
            <person name="Ogier J.C."/>
            <person name="Orchard S.S."/>
            <person name="Park D."/>
            <person name="Park Y."/>
            <person name="Qurollo B.A."/>
            <person name="Sugar D.R."/>
            <person name="Richards G.R."/>
            <person name="Rouy Z."/>
            <person name="Slominski B."/>
            <person name="Slominski K."/>
            <person name="Snyder H."/>
            <person name="Tjaden B.C."/>
            <person name="van der Hoeven R."/>
            <person name="Welch R.D."/>
            <person name="Wheeler C."/>
            <person name="Xiang B."/>
            <person name="Barbazuk B."/>
            <person name="Gaudriault S."/>
            <person name="Goodner B."/>
            <person name="Slater S.C."/>
            <person name="Forst S."/>
            <person name="Goldman B.S."/>
            <person name="Goodrich-Blair H."/>
        </authorList>
    </citation>
    <scope>NUCLEOTIDE SEQUENCE [LARGE SCALE GENOMIC DNA]</scope>
    <source>
        <strain evidence="1">SS-2004</strain>
    </source>
</reference>
<gene>
    <name evidence="1" type="ordered locus">XBJ1_3702</name>
</gene>
<dbReference type="KEGG" id="xbo:XBJ1_3702"/>
<sequence length="44" mass="5463">MYFYSFLSKMARGNMDKNNNIIYIYIDINKLRERKMFFLMTATR</sequence>
<accession>D3V591</accession>
<proteinExistence type="predicted"/>
<dbReference type="AlphaFoldDB" id="D3V591"/>
<dbReference type="HOGENOM" id="CLU_218857_0_0_6"/>
<dbReference type="Proteomes" id="UP000002045">
    <property type="component" value="Chromosome"/>
</dbReference>
<evidence type="ECO:0000313" key="1">
    <source>
        <dbReference type="EMBL" id="CBJ82820.1"/>
    </source>
</evidence>